<feature type="disulfide bond" evidence="11">
    <location>
        <begin position="1170"/>
        <end position="1185"/>
    </location>
</feature>
<evidence type="ECO:0000256" key="4">
    <source>
        <dbReference type="ARBA" id="ARBA00022692"/>
    </source>
</evidence>
<evidence type="ECO:0000256" key="12">
    <source>
        <dbReference type="PROSITE-ProRule" id="PRU00461"/>
    </source>
</evidence>
<dbReference type="PROSITE" id="PS51120">
    <property type="entry name" value="LDLRB"/>
    <property type="match status" value="2"/>
</dbReference>
<dbReference type="InterPro" id="IPR009030">
    <property type="entry name" value="Growth_fac_rcpt_cys_sf"/>
</dbReference>
<evidence type="ECO:0000256" key="10">
    <source>
        <dbReference type="ARBA" id="ARBA00023180"/>
    </source>
</evidence>
<dbReference type="Pfam" id="PF00058">
    <property type="entry name" value="Ldl_recept_b"/>
    <property type="match status" value="1"/>
</dbReference>
<evidence type="ECO:0000256" key="3">
    <source>
        <dbReference type="ARBA" id="ARBA00022583"/>
    </source>
</evidence>
<feature type="disulfide bond" evidence="11">
    <location>
        <begin position="1068"/>
        <end position="1086"/>
    </location>
</feature>
<dbReference type="PANTHER" id="PTHR22722:SF14">
    <property type="entry name" value="MEGALIN, ISOFORM A"/>
    <property type="match status" value="1"/>
</dbReference>
<accession>A0ABN8IGJ5</accession>
<keyword evidence="2" id="KW-0245">EGF-like domain</keyword>
<feature type="disulfide bond" evidence="11">
    <location>
        <begin position="95"/>
        <end position="110"/>
    </location>
</feature>
<dbReference type="SUPFAM" id="SSF57196">
    <property type="entry name" value="EGF/Laminin"/>
    <property type="match status" value="1"/>
</dbReference>
<dbReference type="PROSITE" id="PS00010">
    <property type="entry name" value="ASX_HYDROXYL"/>
    <property type="match status" value="1"/>
</dbReference>
<dbReference type="InterPro" id="IPR051221">
    <property type="entry name" value="LDLR-related"/>
</dbReference>
<sequence length="1786" mass="197534">MAAFYLVLLYLASCGGQFHDEMQSYDPECLGEDVFHCVDGSCVAQAKYCDGVFDCADGTDENFCVNHLPDAVLCNQTHQYMCQDKKRCVPSVWVCNNETDCEDGSDELNCTALPASSTNSSCKGFVCDGGRCISKLWTCDGVYDCKDRTDEDIDNTCRHALFPHTVNDGLACNEFTGLGTRNYKCLDSSFCLSQDQMCDGIKDCRDGTDEGAFCAKWHTMCLNFTCGGNNTSCSPERNGPVCICLGSFSLKQYNYTTHQCEDVNDCQQARPQCSHTCENKNGFFTCQCDYGYVKDAFGYLCYAPGPEALLFFSTRNDIRYVSVKSKQQVVVASGIKQAHGVSYDGSHLYWVETAKGHQSIVRAQLDNIHDSKEVLVGLGLEDPGDIAVDWLGGNIYFSDAERGIISACRNDGSVCATIRTETRHPKFVTLDVKNGLMYWADWHNRAVIMEARMDGTRAEVIVDSLQGFATGLTVDLPNGRLYFVDKTIKVVKIDDRKIYLLFEEPFHHPYSIAVFENTVFWSDWTTNTLQTMDKLHGSSEKRNVLLSLDVPVFDMHVYHPVMMNRSSNPCEHASCTHLCLITSNATHVCACPDGMELVADGSCKHAVDYRAQYLVIGGGASFTRLKYDALGNPESHATHFDIGRVQAMAHDNVRDVLYVYDGQRKSINYIGMEEFTLGVTHLLIYSGLENVVDMAYDYATDSLYFLDSGRRVVEVVSLRTQQRAPLYRFRDGEIPVSLCIMSDYGRMLVALVENEMGDEIHVDSFGLDGENRKHVLLNNLMGPYVRLRYAQNMDVVFVSDEGRGTIDFVHPEGTGRENFREMSNSIASLAATDNHVFWTDRRTAKLFWSDVHEVTHKIRRIELSIFPNNTQLHVLATTAAPSADSPLVKHPCLTRNLCSHVCVQQAHPTPHQSPTNFTMGHRCLCPPGLLLKDGNCTKVVSCRDDEFYCHRTNECFSMSQKCDGKKDCLFGEDEEGCAVPGPNKHDETVCSPMETLCDGVCISKNEICKAHSPPDMLECSATQFLCLDGAACVERALVCDGRADCLDASDERPASCDTLSCFTTEFMCASGSCIPINWRCDGSEDCVDGSDEVECENRTCGPGHYQCRNGECIELSKRCDNATDCFDQTDEDGCGLNEGFEALEEKTRCQPGEYVCERNQSICLPPTARCNAKVECPGGTDEAGCDFRCAPHGLFECRQQLACVARAMVCDGRNDCSDGSDETPDACRRVNKTLSHGDFYPAAECHNGYLCDNGQCVEWIEVCDGTPNCFDGTDENGMCEAGCVALRCAQGCHSTPRGPRCTCARGYRFQPPAGCADVDECAMAVCSQGCRNTPGSFICSCHRGYALRSDRRSCKAVRGSVSVVYASGNAVRSVYPDYKVRLEYHDAAVGAISDLDVNVRKSLLYVASASTGKLIEVAVEWITGNVYFVDSTPDKSCLRVCNVQKRRCAKLQTLPSDTEVTALVVDPAVGRMFYCLRSSLEAIVRGAALSGRRPSRLATLASCTGLAADPYARRLYAAETAPSRLVAMDYDGGNIETVVSDERHLQAPRGLALFEGSLFYLAANTLKLNRCHAWGARGCEPYLYLVDASTFVLRHEALQRDDVFDPCARLVCDGVCVLESAGAACLCADGSTAARCPTPPRAQLPLFNGWSQQDYESAHHYNYTLITIVLLLFAAYFCLFLYYHFVRSPSKGRAGEYMQVRYQNNASEGVTQLGLDNPIIEMPTAGGIAHEFVNPLQFVRDIWRQSFHRGRPIGTAGLIFETPQSQQDSDTESDLDGRETKRIMRN</sequence>
<name>A0ABN8IGJ5_9NEOP</name>
<evidence type="ECO:0000256" key="14">
    <source>
        <dbReference type="SAM" id="Phobius"/>
    </source>
</evidence>
<dbReference type="SUPFAM" id="SSF57424">
    <property type="entry name" value="LDL receptor-like module"/>
    <property type="match status" value="11"/>
</dbReference>
<evidence type="ECO:0000256" key="15">
    <source>
        <dbReference type="SAM" id="SignalP"/>
    </source>
</evidence>
<dbReference type="InterPro" id="IPR023415">
    <property type="entry name" value="LDLR_class-A_CS"/>
</dbReference>
<feature type="repeat" description="LDL-receptor class B" evidence="12">
    <location>
        <begin position="346"/>
        <end position="392"/>
    </location>
</feature>
<protein>
    <recommendedName>
        <fullName evidence="16">EGF-like domain-containing protein</fullName>
    </recommendedName>
</protein>
<dbReference type="PANTHER" id="PTHR22722">
    <property type="entry name" value="LOW-DENSITY LIPOPROTEIN RECEPTOR-RELATED PROTEIN 2-RELATED"/>
    <property type="match status" value="1"/>
</dbReference>
<dbReference type="InterPro" id="IPR001881">
    <property type="entry name" value="EGF-like_Ca-bd_dom"/>
</dbReference>
<evidence type="ECO:0000256" key="8">
    <source>
        <dbReference type="ARBA" id="ARBA00023157"/>
    </source>
</evidence>
<dbReference type="PROSITE" id="PS01187">
    <property type="entry name" value="EGF_CA"/>
    <property type="match status" value="2"/>
</dbReference>
<feature type="non-terminal residue" evidence="17">
    <location>
        <position position="1786"/>
    </location>
</feature>
<feature type="domain" description="EGF-like" evidence="16">
    <location>
        <begin position="1339"/>
        <end position="1354"/>
    </location>
</feature>
<feature type="signal peptide" evidence="15">
    <location>
        <begin position="1"/>
        <end position="16"/>
    </location>
</feature>
<dbReference type="PROSITE" id="PS01186">
    <property type="entry name" value="EGF_2"/>
    <property type="match status" value="1"/>
</dbReference>
<dbReference type="InterPro" id="IPR000742">
    <property type="entry name" value="EGF"/>
</dbReference>
<keyword evidence="9" id="KW-0675">Receptor</keyword>
<feature type="repeat" description="LDL-receptor class B" evidence="12">
    <location>
        <begin position="435"/>
        <end position="478"/>
    </location>
</feature>
<feature type="compositionally biased region" description="Basic and acidic residues" evidence="13">
    <location>
        <begin position="1775"/>
        <end position="1786"/>
    </location>
</feature>
<keyword evidence="6 14" id="KW-1133">Transmembrane helix</keyword>
<dbReference type="Gene3D" id="2.120.10.30">
    <property type="entry name" value="TolB, C-terminal domain"/>
    <property type="match status" value="3"/>
</dbReference>
<feature type="region of interest" description="Disordered" evidence="13">
    <location>
        <begin position="1758"/>
        <end position="1786"/>
    </location>
</feature>
<dbReference type="PROSITE" id="PS01209">
    <property type="entry name" value="LDLRA_1"/>
    <property type="match status" value="8"/>
</dbReference>
<dbReference type="CDD" id="cd00112">
    <property type="entry name" value="LDLa"/>
    <property type="match status" value="11"/>
</dbReference>
<dbReference type="InterPro" id="IPR036055">
    <property type="entry name" value="LDL_receptor-like_sf"/>
</dbReference>
<dbReference type="Gene3D" id="2.10.25.10">
    <property type="entry name" value="Laminin"/>
    <property type="match status" value="2"/>
</dbReference>
<keyword evidence="8 11" id="KW-1015">Disulfide bond</keyword>
<evidence type="ECO:0000256" key="11">
    <source>
        <dbReference type="PROSITE-ProRule" id="PRU00124"/>
    </source>
</evidence>
<dbReference type="SMART" id="SM00179">
    <property type="entry name" value="EGF_CA"/>
    <property type="match status" value="2"/>
</dbReference>
<feature type="transmembrane region" description="Helical" evidence="14">
    <location>
        <begin position="1661"/>
        <end position="1683"/>
    </location>
</feature>
<dbReference type="PRINTS" id="PR00261">
    <property type="entry name" value="LDLRECEPTOR"/>
</dbReference>
<feature type="chain" id="PRO_5045120066" description="EGF-like domain-containing protein" evidence="15">
    <location>
        <begin position="17"/>
        <end position="1786"/>
    </location>
</feature>
<dbReference type="Proteomes" id="UP000837857">
    <property type="component" value="Chromosome 24"/>
</dbReference>
<evidence type="ECO:0000313" key="18">
    <source>
        <dbReference type="Proteomes" id="UP000837857"/>
    </source>
</evidence>
<comment type="caution">
    <text evidence="11">Lacks conserved residue(s) required for the propagation of feature annotation.</text>
</comment>
<evidence type="ECO:0000256" key="7">
    <source>
        <dbReference type="ARBA" id="ARBA00023136"/>
    </source>
</evidence>
<feature type="disulfide bond" evidence="11">
    <location>
        <begin position="962"/>
        <end position="977"/>
    </location>
</feature>
<gene>
    <name evidence="17" type="ORF">IPOD504_LOCUS9952</name>
</gene>
<dbReference type="SUPFAM" id="SSF63825">
    <property type="entry name" value="YWTD domain"/>
    <property type="match status" value="3"/>
</dbReference>
<dbReference type="EMBL" id="OW152836">
    <property type="protein sequence ID" value="CAH2057042.1"/>
    <property type="molecule type" value="Genomic_DNA"/>
</dbReference>
<keyword evidence="4 14" id="KW-0812">Transmembrane</keyword>
<dbReference type="InterPro" id="IPR011042">
    <property type="entry name" value="6-blade_b-propeller_TolB-like"/>
</dbReference>
<feature type="disulfide bond" evidence="11">
    <location>
        <begin position="127"/>
        <end position="145"/>
    </location>
</feature>
<evidence type="ECO:0000313" key="17">
    <source>
        <dbReference type="EMBL" id="CAH2057042.1"/>
    </source>
</evidence>
<dbReference type="InterPro" id="IPR000033">
    <property type="entry name" value="LDLR_classB_rpt"/>
</dbReference>
<keyword evidence="18" id="KW-1185">Reference proteome</keyword>
<evidence type="ECO:0000256" key="9">
    <source>
        <dbReference type="ARBA" id="ARBA00023170"/>
    </source>
</evidence>
<keyword evidence="7 14" id="KW-0472">Membrane</keyword>
<keyword evidence="15" id="KW-0732">Signal</keyword>
<evidence type="ECO:0000256" key="6">
    <source>
        <dbReference type="ARBA" id="ARBA00022989"/>
    </source>
</evidence>
<dbReference type="InterPro" id="IPR049883">
    <property type="entry name" value="NOTCH1_EGF-like"/>
</dbReference>
<keyword evidence="10" id="KW-0325">Glycoprotein</keyword>
<organism evidence="17 18">
    <name type="scientific">Iphiclides podalirius</name>
    <name type="common">scarce swallowtail</name>
    <dbReference type="NCBI Taxonomy" id="110791"/>
    <lineage>
        <taxon>Eukaryota</taxon>
        <taxon>Metazoa</taxon>
        <taxon>Ecdysozoa</taxon>
        <taxon>Arthropoda</taxon>
        <taxon>Hexapoda</taxon>
        <taxon>Insecta</taxon>
        <taxon>Pterygota</taxon>
        <taxon>Neoptera</taxon>
        <taxon>Endopterygota</taxon>
        <taxon>Lepidoptera</taxon>
        <taxon>Glossata</taxon>
        <taxon>Ditrysia</taxon>
        <taxon>Papilionoidea</taxon>
        <taxon>Papilionidae</taxon>
        <taxon>Papilioninae</taxon>
        <taxon>Iphiclides</taxon>
    </lineage>
</organism>
<feature type="disulfide bond" evidence="11">
    <location>
        <begin position="1100"/>
        <end position="1112"/>
    </location>
</feature>
<dbReference type="Pfam" id="PF07645">
    <property type="entry name" value="EGF_CA"/>
    <property type="match status" value="2"/>
</dbReference>
<dbReference type="SMART" id="SM00135">
    <property type="entry name" value="LY"/>
    <property type="match status" value="9"/>
</dbReference>
<evidence type="ECO:0000256" key="2">
    <source>
        <dbReference type="ARBA" id="ARBA00022536"/>
    </source>
</evidence>
<dbReference type="SMART" id="SM00181">
    <property type="entry name" value="EGF"/>
    <property type="match status" value="7"/>
</dbReference>
<dbReference type="Gene3D" id="4.10.400.10">
    <property type="entry name" value="Low-density Lipoprotein Receptor"/>
    <property type="match status" value="11"/>
</dbReference>
<feature type="disulfide bond" evidence="11">
    <location>
        <begin position="1119"/>
        <end position="1134"/>
    </location>
</feature>
<proteinExistence type="predicted"/>
<feature type="disulfide bond" evidence="11">
    <location>
        <begin position="1107"/>
        <end position="1125"/>
    </location>
</feature>
<evidence type="ECO:0000256" key="5">
    <source>
        <dbReference type="ARBA" id="ARBA00022737"/>
    </source>
</evidence>
<dbReference type="PROSITE" id="PS50068">
    <property type="entry name" value="LDLRA_2"/>
    <property type="match status" value="11"/>
</dbReference>
<evidence type="ECO:0000256" key="1">
    <source>
        <dbReference type="ARBA" id="ARBA00004167"/>
    </source>
</evidence>
<dbReference type="SUPFAM" id="SSF57184">
    <property type="entry name" value="Growth factor receptor domain"/>
    <property type="match status" value="1"/>
</dbReference>
<keyword evidence="3" id="KW-0254">Endocytosis</keyword>
<dbReference type="InterPro" id="IPR000152">
    <property type="entry name" value="EGF-type_Asp/Asn_hydroxyl_site"/>
</dbReference>
<dbReference type="InterPro" id="IPR002172">
    <property type="entry name" value="LDrepeatLR_classA_rpt"/>
</dbReference>
<dbReference type="InterPro" id="IPR018097">
    <property type="entry name" value="EGF_Ca-bd_CS"/>
</dbReference>
<feature type="disulfide bond" evidence="11">
    <location>
        <begin position="1080"/>
        <end position="1095"/>
    </location>
</feature>
<feature type="disulfide bond" evidence="11">
    <location>
        <begin position="49"/>
        <end position="64"/>
    </location>
</feature>
<evidence type="ECO:0000256" key="13">
    <source>
        <dbReference type="SAM" id="MobiDB-lite"/>
    </source>
</evidence>
<evidence type="ECO:0000259" key="16">
    <source>
        <dbReference type="PROSITE" id="PS01186"/>
    </source>
</evidence>
<dbReference type="SMART" id="SM00192">
    <property type="entry name" value="LDLa"/>
    <property type="match status" value="11"/>
</dbReference>
<reference evidence="17" key="1">
    <citation type="submission" date="2022-03" db="EMBL/GenBank/DDBJ databases">
        <authorList>
            <person name="Martin H S."/>
        </authorList>
    </citation>
    <scope>NUCLEOTIDE SEQUENCE</scope>
</reference>
<dbReference type="Pfam" id="PF00057">
    <property type="entry name" value="Ldl_recept_a"/>
    <property type="match status" value="7"/>
</dbReference>
<feature type="disulfide bond" evidence="11">
    <location>
        <begin position="1251"/>
        <end position="1269"/>
    </location>
</feature>
<comment type="subcellular location">
    <subcellularLocation>
        <location evidence="1">Membrane</location>
        <topology evidence="1">Single-pass membrane protein</topology>
    </subcellularLocation>
</comment>
<feature type="disulfide bond" evidence="11">
    <location>
        <begin position="1061"/>
        <end position="1073"/>
    </location>
</feature>
<keyword evidence="5" id="KW-0677">Repeat</keyword>
<feature type="disulfide bond" evidence="11">
    <location>
        <begin position="37"/>
        <end position="55"/>
    </location>
</feature>